<protein>
    <submittedName>
        <fullName evidence="1">Uncharacterized protein</fullName>
    </submittedName>
</protein>
<proteinExistence type="predicted"/>
<evidence type="ECO:0000313" key="2">
    <source>
        <dbReference type="Proteomes" id="UP000006251"/>
    </source>
</evidence>
<name>K6ZEU4_9ALTE</name>
<keyword evidence="2" id="KW-1185">Reference proteome</keyword>
<dbReference type="Proteomes" id="UP000006251">
    <property type="component" value="Unassembled WGS sequence"/>
</dbReference>
<gene>
    <name evidence="1" type="ORF">GPAL_0568</name>
</gene>
<comment type="caution">
    <text evidence="1">The sequence shown here is derived from an EMBL/GenBank/DDBJ whole genome shotgun (WGS) entry which is preliminary data.</text>
</comment>
<sequence>MLRGTGWWFILLILNAGAGTANVQRTQPVRTAKCCLCLINYQI</sequence>
<dbReference type="AlphaFoldDB" id="K6ZEU4"/>
<accession>K6ZEU4</accession>
<organism evidence="1 2">
    <name type="scientific">Brumicola pallidula DSM 14239 = ACAM 615</name>
    <dbReference type="NCBI Taxonomy" id="1121922"/>
    <lineage>
        <taxon>Bacteria</taxon>
        <taxon>Pseudomonadati</taxon>
        <taxon>Pseudomonadota</taxon>
        <taxon>Gammaproteobacteria</taxon>
        <taxon>Alteromonadales</taxon>
        <taxon>Alteromonadaceae</taxon>
        <taxon>Brumicola</taxon>
    </lineage>
</organism>
<reference evidence="2" key="1">
    <citation type="journal article" date="2014" name="Environ. Microbiol.">
        <title>Comparative genomics of the marine bacterial genus Glaciecola reveals the high degree of genomic diversity and genomic characteristic for cold adaptation.</title>
        <authorList>
            <person name="Qin Q.L."/>
            <person name="Xie B.B."/>
            <person name="Yu Y."/>
            <person name="Shu Y.L."/>
            <person name="Rong J.C."/>
            <person name="Zhang Y.J."/>
            <person name="Zhao D.L."/>
            <person name="Chen X.L."/>
            <person name="Zhang X.Y."/>
            <person name="Chen B."/>
            <person name="Zhou B.C."/>
            <person name="Zhang Y.Z."/>
        </authorList>
    </citation>
    <scope>NUCLEOTIDE SEQUENCE [LARGE SCALE GENOMIC DNA]</scope>
    <source>
        <strain evidence="2">ACAM 615</strain>
    </source>
</reference>
<dbReference type="EMBL" id="BAEQ01000013">
    <property type="protein sequence ID" value="GAC27448.1"/>
    <property type="molecule type" value="Genomic_DNA"/>
</dbReference>
<evidence type="ECO:0000313" key="1">
    <source>
        <dbReference type="EMBL" id="GAC27448.1"/>
    </source>
</evidence>